<name>A0ABN0X2A4_9LACT</name>
<dbReference type="Gene3D" id="3.90.1580.10">
    <property type="entry name" value="paralog of FGE (formylglycine-generating enzyme)"/>
    <property type="match status" value="1"/>
</dbReference>
<sequence>MTFSQTQKLDNMVLIKGRSFLMGTDSQAGLPEDLEGPITEVEVTDFYMDQTTVTNKDFLEFFLDTGYITDAERHGSSHVFHLLVDEEVRETYPKLPQAEWWLEVEGASWRMPEGEGSSIKERMDHPVVHISRNDALAYCKWAGKRLPTEAEWEYAARGGRKQQTYPWGNELNPGGKHFANIWQGELPDFNSEDNGYIGTAPVKAFPPNDYELFQMSGNVWEWCLNPGRIPLKTFNEQNSKEMLEDHNHYSKEGYAVRGGSFLCHCSYCRRYRVAGRNTNTAHSSSSNLGFRCVKDKKD</sequence>
<evidence type="ECO:0000313" key="2">
    <source>
        <dbReference type="EMBL" id="GAA0353309.1"/>
    </source>
</evidence>
<comment type="caution">
    <text evidence="2">The sequence shown here is derived from an EMBL/GenBank/DDBJ whole genome shotgun (WGS) entry which is preliminary data.</text>
</comment>
<dbReference type="EMBL" id="BAAACW010000020">
    <property type="protein sequence ID" value="GAA0353309.1"/>
    <property type="molecule type" value="Genomic_DNA"/>
</dbReference>
<dbReference type="PANTHER" id="PTHR23150:SF19">
    <property type="entry name" value="FORMYLGLYCINE-GENERATING ENZYME"/>
    <property type="match status" value="1"/>
</dbReference>
<feature type="domain" description="Sulfatase-modifying factor enzyme-like" evidence="1">
    <location>
        <begin position="9"/>
        <end position="294"/>
    </location>
</feature>
<dbReference type="Pfam" id="PF03781">
    <property type="entry name" value="FGE-sulfatase"/>
    <property type="match status" value="1"/>
</dbReference>
<organism evidence="2 3">
    <name type="scientific">Alkalibacterium iburiense</name>
    <dbReference type="NCBI Taxonomy" id="290589"/>
    <lineage>
        <taxon>Bacteria</taxon>
        <taxon>Bacillati</taxon>
        <taxon>Bacillota</taxon>
        <taxon>Bacilli</taxon>
        <taxon>Lactobacillales</taxon>
        <taxon>Carnobacteriaceae</taxon>
        <taxon>Alkalibacterium</taxon>
    </lineage>
</organism>
<accession>A0ABN0X2A4</accession>
<dbReference type="InterPro" id="IPR042095">
    <property type="entry name" value="SUMF_sf"/>
</dbReference>
<keyword evidence="3" id="KW-1185">Reference proteome</keyword>
<dbReference type="Proteomes" id="UP001501166">
    <property type="component" value="Unassembled WGS sequence"/>
</dbReference>
<dbReference type="InterPro" id="IPR051043">
    <property type="entry name" value="Sulfatase_Mod_Factor_Kinase"/>
</dbReference>
<dbReference type="InterPro" id="IPR005532">
    <property type="entry name" value="SUMF_dom"/>
</dbReference>
<gene>
    <name evidence="2" type="ORF">GCM10008932_02920</name>
</gene>
<evidence type="ECO:0000259" key="1">
    <source>
        <dbReference type="Pfam" id="PF03781"/>
    </source>
</evidence>
<dbReference type="SUPFAM" id="SSF56436">
    <property type="entry name" value="C-type lectin-like"/>
    <property type="match status" value="1"/>
</dbReference>
<reference evidence="2 3" key="1">
    <citation type="journal article" date="2019" name="Int. J. Syst. Evol. Microbiol.">
        <title>The Global Catalogue of Microorganisms (GCM) 10K type strain sequencing project: providing services to taxonomists for standard genome sequencing and annotation.</title>
        <authorList>
            <consortium name="The Broad Institute Genomics Platform"/>
            <consortium name="The Broad Institute Genome Sequencing Center for Infectious Disease"/>
            <person name="Wu L."/>
            <person name="Ma J."/>
        </authorList>
    </citation>
    <scope>NUCLEOTIDE SEQUENCE [LARGE SCALE GENOMIC DNA]</scope>
    <source>
        <strain evidence="2 3">JCM 12662</strain>
    </source>
</reference>
<dbReference type="InterPro" id="IPR016187">
    <property type="entry name" value="CTDL_fold"/>
</dbReference>
<proteinExistence type="predicted"/>
<protein>
    <submittedName>
        <fullName evidence="2">Formylglycine-generating enzyme family protein</fullName>
    </submittedName>
</protein>
<dbReference type="PANTHER" id="PTHR23150">
    <property type="entry name" value="SULFATASE MODIFYING FACTOR 1, 2"/>
    <property type="match status" value="1"/>
</dbReference>
<evidence type="ECO:0000313" key="3">
    <source>
        <dbReference type="Proteomes" id="UP001501166"/>
    </source>
</evidence>